<gene>
    <name evidence="1" type="ORF">EUGRSUZ_C01331</name>
</gene>
<proteinExistence type="predicted"/>
<dbReference type="InParanoid" id="A0A059CNS0"/>
<accession>A0A059CNS0</accession>
<sequence length="69" mass="7882">MRQSELHQQETTKTSQNTRKPIYASSDLFISTLSRCKPGIADMPFFLKKKLSYIYLVLGCLSDLLAKNL</sequence>
<dbReference type="EMBL" id="KK198755">
    <property type="protein sequence ID" value="KCW79997.1"/>
    <property type="molecule type" value="Genomic_DNA"/>
</dbReference>
<reference evidence="1" key="1">
    <citation type="submission" date="2013-07" db="EMBL/GenBank/DDBJ databases">
        <title>The genome of Eucalyptus grandis.</title>
        <authorList>
            <person name="Schmutz J."/>
            <person name="Hayes R."/>
            <person name="Myburg A."/>
            <person name="Tuskan G."/>
            <person name="Grattapaglia D."/>
            <person name="Rokhsar D.S."/>
        </authorList>
    </citation>
    <scope>NUCLEOTIDE SEQUENCE</scope>
    <source>
        <tissue evidence="1">Leaf extractions</tissue>
    </source>
</reference>
<evidence type="ECO:0000313" key="1">
    <source>
        <dbReference type="EMBL" id="KCW79997.1"/>
    </source>
</evidence>
<dbReference type="AlphaFoldDB" id="A0A059CNS0"/>
<protein>
    <submittedName>
        <fullName evidence="1">Uncharacterized protein</fullName>
    </submittedName>
</protein>
<organism evidence="1">
    <name type="scientific">Eucalyptus grandis</name>
    <name type="common">Flooded gum</name>
    <dbReference type="NCBI Taxonomy" id="71139"/>
    <lineage>
        <taxon>Eukaryota</taxon>
        <taxon>Viridiplantae</taxon>
        <taxon>Streptophyta</taxon>
        <taxon>Embryophyta</taxon>
        <taxon>Tracheophyta</taxon>
        <taxon>Spermatophyta</taxon>
        <taxon>Magnoliopsida</taxon>
        <taxon>eudicotyledons</taxon>
        <taxon>Gunneridae</taxon>
        <taxon>Pentapetalae</taxon>
        <taxon>rosids</taxon>
        <taxon>malvids</taxon>
        <taxon>Myrtales</taxon>
        <taxon>Myrtaceae</taxon>
        <taxon>Myrtoideae</taxon>
        <taxon>Eucalypteae</taxon>
        <taxon>Eucalyptus</taxon>
    </lineage>
</organism>
<name>A0A059CNS0_EUCGR</name>
<dbReference type="Gramene" id="KCW79997">
    <property type="protein sequence ID" value="KCW79997"/>
    <property type="gene ID" value="EUGRSUZ_C01331"/>
</dbReference>